<evidence type="ECO:0000313" key="4">
    <source>
        <dbReference type="WBParaSite" id="PgR022X_g128_t02"/>
    </source>
</evidence>
<evidence type="ECO:0000313" key="2">
    <source>
        <dbReference type="Proteomes" id="UP000887569"/>
    </source>
</evidence>
<proteinExistence type="predicted"/>
<feature type="region of interest" description="Disordered" evidence="1">
    <location>
        <begin position="195"/>
        <end position="223"/>
    </location>
</feature>
<reference evidence="3 4" key="1">
    <citation type="submission" date="2022-11" db="UniProtKB">
        <authorList>
            <consortium name="WormBaseParasite"/>
        </authorList>
    </citation>
    <scope>IDENTIFICATION</scope>
</reference>
<protein>
    <submittedName>
        <fullName evidence="3 4">Uncharacterized protein</fullName>
    </submittedName>
</protein>
<evidence type="ECO:0000313" key="3">
    <source>
        <dbReference type="WBParaSite" id="PgR022X_g128_t01"/>
    </source>
</evidence>
<feature type="compositionally biased region" description="Low complexity" evidence="1">
    <location>
        <begin position="265"/>
        <end position="278"/>
    </location>
</feature>
<organism evidence="2 4">
    <name type="scientific">Parascaris univalens</name>
    <name type="common">Nematode worm</name>
    <dbReference type="NCBI Taxonomy" id="6257"/>
    <lineage>
        <taxon>Eukaryota</taxon>
        <taxon>Metazoa</taxon>
        <taxon>Ecdysozoa</taxon>
        <taxon>Nematoda</taxon>
        <taxon>Chromadorea</taxon>
        <taxon>Rhabditida</taxon>
        <taxon>Spirurina</taxon>
        <taxon>Ascaridomorpha</taxon>
        <taxon>Ascaridoidea</taxon>
        <taxon>Ascarididae</taxon>
        <taxon>Parascaris</taxon>
    </lineage>
</organism>
<feature type="region of interest" description="Disordered" evidence="1">
    <location>
        <begin position="30"/>
        <end position="67"/>
    </location>
</feature>
<dbReference type="Proteomes" id="UP000887569">
    <property type="component" value="Unplaced"/>
</dbReference>
<name>A0A915B117_PARUN</name>
<accession>A0A915B117</accession>
<keyword evidence="2" id="KW-1185">Reference proteome</keyword>
<dbReference type="WBParaSite" id="PgR022X_g128_t02">
    <property type="protein sequence ID" value="PgR022X_g128_t02"/>
    <property type="gene ID" value="PgR022X_g128"/>
</dbReference>
<feature type="compositionally biased region" description="Polar residues" evidence="1">
    <location>
        <begin position="30"/>
        <end position="47"/>
    </location>
</feature>
<evidence type="ECO:0000256" key="1">
    <source>
        <dbReference type="SAM" id="MobiDB-lite"/>
    </source>
</evidence>
<dbReference type="WBParaSite" id="PgR022X_g128_t01">
    <property type="protein sequence ID" value="PgR022X_g128_t01"/>
    <property type="gene ID" value="PgR022X_g128"/>
</dbReference>
<sequence length="278" mass="29671">MAHSRQRRHVLSSEDAHCVLPSALLGVYASKQQQQQHSPIPANSSRSPHLPATVFLSDGERDASNPSRLVCDEDRERWVRAPPNCNPFDARASFSCSSMSCRAVGDATVQATYGRIRLNTATGVERPSCGGDGGDIGLHSTKRVCHSTDCRQHVDGCFSSRTRWSPSLDTNPDRNAFAHPVVYVPVRLDMCAKSPIHPTPQSESTVRPLVNGSPSHAPTPDLPLQKGAAEAELHCTAATSSTATYKMPPCCCTANEGHSDRGGASPSTVSSSSTSSHS</sequence>
<feature type="region of interest" description="Disordered" evidence="1">
    <location>
        <begin position="256"/>
        <end position="278"/>
    </location>
</feature>
<dbReference type="AlphaFoldDB" id="A0A915B117"/>
<dbReference type="WBParaSite" id="PgR022X_g128_t03">
    <property type="protein sequence ID" value="PgR022X_g128_t03"/>
    <property type="gene ID" value="PgR022X_g128"/>
</dbReference>